<keyword evidence="3" id="KW-0804">Transcription</keyword>
<gene>
    <name evidence="7" type="primary">LOC104788137</name>
</gene>
<dbReference type="Pfam" id="PF26576">
    <property type="entry name" value="IBH1_N"/>
    <property type="match status" value="1"/>
</dbReference>
<evidence type="ECO:0000259" key="5">
    <source>
        <dbReference type="Pfam" id="PF26576"/>
    </source>
</evidence>
<feature type="domain" description="IBH1-like N-terminal" evidence="5">
    <location>
        <begin position="19"/>
        <end position="79"/>
    </location>
</feature>
<evidence type="ECO:0000313" key="6">
    <source>
        <dbReference type="Proteomes" id="UP000694864"/>
    </source>
</evidence>
<dbReference type="CDD" id="cd11444">
    <property type="entry name" value="bHLH_AtIBH1_like"/>
    <property type="match status" value="1"/>
</dbReference>
<dbReference type="Proteomes" id="UP000694864">
    <property type="component" value="Chromosome 5"/>
</dbReference>
<evidence type="ECO:0000256" key="3">
    <source>
        <dbReference type="ARBA" id="ARBA00023163"/>
    </source>
</evidence>
<dbReference type="RefSeq" id="XP_010512128.1">
    <property type="nucleotide sequence ID" value="XM_010513826.1"/>
</dbReference>
<evidence type="ECO:0000256" key="1">
    <source>
        <dbReference type="ARBA" id="ARBA00004123"/>
    </source>
</evidence>
<sequence length="164" mass="18612">MASSTTHSLNINTPRKNLFAVHFLRSLSKLKRQKSFIGPKKTTERVRKIKTAAYISMARAAGGTSQTWSRAILWRLHRRAQASKIGGYYTKPKKRSSGADVTRGRIWRRRSRRYETTDADRLRTVVPGGGDMETLKLMVETAHYIKCLSMQVNVMQSIVDVLSA</sequence>
<protein>
    <submittedName>
        <fullName evidence="7">Transcription factor IBH1-like</fullName>
    </submittedName>
</protein>
<reference evidence="6" key="1">
    <citation type="journal article" date="2014" name="Nat. Commun.">
        <title>The emerging biofuel crop Camelina sativa retains a highly undifferentiated hexaploid genome structure.</title>
        <authorList>
            <person name="Kagale S."/>
            <person name="Koh C."/>
            <person name="Nixon J."/>
            <person name="Bollina V."/>
            <person name="Clarke W.E."/>
            <person name="Tuteja R."/>
            <person name="Spillane C."/>
            <person name="Robinson S.J."/>
            <person name="Links M.G."/>
            <person name="Clarke C."/>
            <person name="Higgins E.E."/>
            <person name="Huebert T."/>
            <person name="Sharpe A.G."/>
            <person name="Parkin I.A."/>
        </authorList>
    </citation>
    <scope>NUCLEOTIDE SEQUENCE [LARGE SCALE GENOMIC DNA]</scope>
    <source>
        <strain evidence="6">cv. DH55</strain>
    </source>
</reference>
<name>A0ABM0Z913_CAMSA</name>
<dbReference type="PANTHER" id="PTHR33124">
    <property type="entry name" value="TRANSCRIPTION FACTOR IBH1-LIKE 1"/>
    <property type="match status" value="1"/>
</dbReference>
<keyword evidence="2" id="KW-0805">Transcription regulation</keyword>
<evidence type="ECO:0000256" key="2">
    <source>
        <dbReference type="ARBA" id="ARBA00023015"/>
    </source>
</evidence>
<dbReference type="InterPro" id="IPR059002">
    <property type="entry name" value="IBH1_N"/>
</dbReference>
<dbReference type="GeneID" id="104788137"/>
<dbReference type="InterPro" id="IPR044660">
    <property type="entry name" value="IBH1-like"/>
</dbReference>
<proteinExistence type="predicted"/>
<evidence type="ECO:0000256" key="4">
    <source>
        <dbReference type="ARBA" id="ARBA00023242"/>
    </source>
</evidence>
<keyword evidence="4" id="KW-0539">Nucleus</keyword>
<accession>A0ABM0Z913</accession>
<evidence type="ECO:0000313" key="7">
    <source>
        <dbReference type="RefSeq" id="XP_010512128.1"/>
    </source>
</evidence>
<reference evidence="7" key="2">
    <citation type="submission" date="2025-08" db="UniProtKB">
        <authorList>
            <consortium name="RefSeq"/>
        </authorList>
    </citation>
    <scope>IDENTIFICATION</scope>
    <source>
        <tissue evidence="7">Leaf</tissue>
    </source>
</reference>
<organism evidence="6 7">
    <name type="scientific">Camelina sativa</name>
    <name type="common">False flax</name>
    <name type="synonym">Myagrum sativum</name>
    <dbReference type="NCBI Taxonomy" id="90675"/>
    <lineage>
        <taxon>Eukaryota</taxon>
        <taxon>Viridiplantae</taxon>
        <taxon>Streptophyta</taxon>
        <taxon>Embryophyta</taxon>
        <taxon>Tracheophyta</taxon>
        <taxon>Spermatophyta</taxon>
        <taxon>Magnoliopsida</taxon>
        <taxon>eudicotyledons</taxon>
        <taxon>Gunneridae</taxon>
        <taxon>Pentapetalae</taxon>
        <taxon>rosids</taxon>
        <taxon>malvids</taxon>
        <taxon>Brassicales</taxon>
        <taxon>Brassicaceae</taxon>
        <taxon>Camelineae</taxon>
        <taxon>Camelina</taxon>
    </lineage>
</organism>
<keyword evidence="6" id="KW-1185">Reference proteome</keyword>
<comment type="subcellular location">
    <subcellularLocation>
        <location evidence="1">Nucleus</location>
    </subcellularLocation>
</comment>
<dbReference type="PANTHER" id="PTHR33124:SF109">
    <property type="entry name" value="TRANSCRIPTION FACTOR IBH1"/>
    <property type="match status" value="1"/>
</dbReference>
<dbReference type="InterPro" id="IPR044549">
    <property type="entry name" value="bHLH_AtIBH1-like"/>
</dbReference>